<keyword evidence="2 5" id="KW-0812">Transmembrane</keyword>
<dbReference type="InParanoid" id="K3X644"/>
<keyword evidence="7" id="KW-1185">Reference proteome</keyword>
<evidence type="ECO:0008006" key="8">
    <source>
        <dbReference type="Google" id="ProtNLM"/>
    </source>
</evidence>
<reference evidence="7" key="2">
    <citation type="submission" date="2010-04" db="EMBL/GenBank/DDBJ databases">
        <authorList>
            <person name="Buell R."/>
            <person name="Hamilton J."/>
            <person name="Hostetler J."/>
        </authorList>
    </citation>
    <scope>NUCLEOTIDE SEQUENCE [LARGE SCALE GENOMIC DNA]</scope>
    <source>
        <strain evidence="7">DAOM:BR144</strain>
    </source>
</reference>
<comment type="subcellular location">
    <subcellularLocation>
        <location evidence="1">Membrane</location>
        <topology evidence="1">Multi-pass membrane protein</topology>
    </subcellularLocation>
</comment>
<evidence type="ECO:0000256" key="2">
    <source>
        <dbReference type="ARBA" id="ARBA00022692"/>
    </source>
</evidence>
<protein>
    <recommendedName>
        <fullName evidence="8">EamA domain-containing protein</fullName>
    </recommendedName>
</protein>
<proteinExistence type="predicted"/>
<feature type="transmembrane region" description="Helical" evidence="5">
    <location>
        <begin position="15"/>
        <end position="35"/>
    </location>
</feature>
<dbReference type="GO" id="GO:0016020">
    <property type="term" value="C:membrane"/>
    <property type="evidence" value="ECO:0007669"/>
    <property type="project" value="UniProtKB-SubCell"/>
</dbReference>
<dbReference type="AlphaFoldDB" id="K3X644"/>
<reference evidence="7" key="1">
    <citation type="journal article" date="2010" name="Genome Biol.">
        <title>Genome sequence of the necrotrophic plant pathogen Pythium ultimum reveals original pathogenicity mechanisms and effector repertoire.</title>
        <authorList>
            <person name="Levesque C.A."/>
            <person name="Brouwer H."/>
            <person name="Cano L."/>
            <person name="Hamilton J.P."/>
            <person name="Holt C."/>
            <person name="Huitema E."/>
            <person name="Raffaele S."/>
            <person name="Robideau G.P."/>
            <person name="Thines M."/>
            <person name="Win J."/>
            <person name="Zerillo M.M."/>
            <person name="Beakes G.W."/>
            <person name="Boore J.L."/>
            <person name="Busam D."/>
            <person name="Dumas B."/>
            <person name="Ferriera S."/>
            <person name="Fuerstenberg S.I."/>
            <person name="Gachon C.M."/>
            <person name="Gaulin E."/>
            <person name="Govers F."/>
            <person name="Grenville-Briggs L."/>
            <person name="Horner N."/>
            <person name="Hostetler J."/>
            <person name="Jiang R.H."/>
            <person name="Johnson J."/>
            <person name="Krajaejun T."/>
            <person name="Lin H."/>
            <person name="Meijer H.J."/>
            <person name="Moore B."/>
            <person name="Morris P."/>
            <person name="Phuntmart V."/>
            <person name="Puiu D."/>
            <person name="Shetty J."/>
            <person name="Stajich J.E."/>
            <person name="Tripathy S."/>
            <person name="Wawra S."/>
            <person name="van West P."/>
            <person name="Whitty B.R."/>
            <person name="Coutinho P.M."/>
            <person name="Henrissat B."/>
            <person name="Martin F."/>
            <person name="Thomas P.D."/>
            <person name="Tyler B.M."/>
            <person name="De Vries R.P."/>
            <person name="Kamoun S."/>
            <person name="Yandell M."/>
            <person name="Tisserat N."/>
            <person name="Buell C.R."/>
        </authorList>
    </citation>
    <scope>NUCLEOTIDE SEQUENCE</scope>
    <source>
        <strain evidence="7">DAOM:BR144</strain>
    </source>
</reference>
<evidence type="ECO:0000313" key="6">
    <source>
        <dbReference type="EnsemblProtists" id="PYU1_T012693"/>
    </source>
</evidence>
<sequence length="74" mass="8225">MAILSDWIVHGLSPGWITIVSSVLVLMGFVVISLSTRQEQLEQAREIELQEQQEANAIPLTPVEPAAEYKELAH</sequence>
<evidence type="ECO:0000256" key="5">
    <source>
        <dbReference type="SAM" id="Phobius"/>
    </source>
</evidence>
<evidence type="ECO:0000256" key="4">
    <source>
        <dbReference type="ARBA" id="ARBA00023136"/>
    </source>
</evidence>
<name>K3X644_GLOUD</name>
<dbReference type="PANTHER" id="PTHR23051:SF0">
    <property type="entry name" value="SOLUTE CARRIER FAMILY 35 MEMBER F5"/>
    <property type="match status" value="1"/>
</dbReference>
<organism evidence="6 7">
    <name type="scientific">Globisporangium ultimum (strain ATCC 200006 / CBS 805.95 / DAOM BR144)</name>
    <name type="common">Pythium ultimum</name>
    <dbReference type="NCBI Taxonomy" id="431595"/>
    <lineage>
        <taxon>Eukaryota</taxon>
        <taxon>Sar</taxon>
        <taxon>Stramenopiles</taxon>
        <taxon>Oomycota</taxon>
        <taxon>Peronosporomycetes</taxon>
        <taxon>Pythiales</taxon>
        <taxon>Pythiaceae</taxon>
        <taxon>Globisporangium</taxon>
    </lineage>
</organism>
<dbReference type="EnsemblProtists" id="PYU1_T012693">
    <property type="protein sequence ID" value="PYU1_T012693"/>
    <property type="gene ID" value="PYU1_G012667"/>
</dbReference>
<keyword evidence="3 5" id="KW-1133">Transmembrane helix</keyword>
<dbReference type="PANTHER" id="PTHR23051">
    <property type="entry name" value="SOLUTE CARRIER FAMILY 35, MEMBER F5"/>
    <property type="match status" value="1"/>
</dbReference>
<dbReference type="HOGENOM" id="CLU_2693231_0_0_1"/>
<evidence type="ECO:0000313" key="7">
    <source>
        <dbReference type="Proteomes" id="UP000019132"/>
    </source>
</evidence>
<dbReference type="VEuPathDB" id="FungiDB:PYU1_G012667"/>
<evidence type="ECO:0000256" key="3">
    <source>
        <dbReference type="ARBA" id="ARBA00022989"/>
    </source>
</evidence>
<reference evidence="6" key="3">
    <citation type="submission" date="2015-02" db="UniProtKB">
        <authorList>
            <consortium name="EnsemblProtists"/>
        </authorList>
    </citation>
    <scope>IDENTIFICATION</scope>
    <source>
        <strain evidence="6">DAOM BR144</strain>
    </source>
</reference>
<keyword evidence="4 5" id="KW-0472">Membrane</keyword>
<dbReference type="EMBL" id="GL376588">
    <property type="status" value="NOT_ANNOTATED_CDS"/>
    <property type="molecule type" value="Genomic_DNA"/>
</dbReference>
<accession>K3X644</accession>
<evidence type="ECO:0000256" key="1">
    <source>
        <dbReference type="ARBA" id="ARBA00004141"/>
    </source>
</evidence>
<dbReference type="Proteomes" id="UP000019132">
    <property type="component" value="Unassembled WGS sequence"/>
</dbReference>